<dbReference type="InterPro" id="IPR038461">
    <property type="entry name" value="Schlafen_AlbA_2_dom_sf"/>
</dbReference>
<dbReference type="PANTHER" id="PTHR30595">
    <property type="entry name" value="GLPR-RELATED TRANSCRIPTIONAL REPRESSOR"/>
    <property type="match status" value="1"/>
</dbReference>
<proteinExistence type="predicted"/>
<dbReference type="Pfam" id="PF04326">
    <property type="entry name" value="SLFN_AlbA_2"/>
    <property type="match status" value="1"/>
</dbReference>
<evidence type="ECO:0000256" key="1">
    <source>
        <dbReference type="SAM" id="MobiDB-lite"/>
    </source>
</evidence>
<keyword evidence="4" id="KW-1185">Reference proteome</keyword>
<dbReference type="EMBL" id="JAJNOR010000001">
    <property type="protein sequence ID" value="MCD2491335.1"/>
    <property type="molecule type" value="Genomic_DNA"/>
</dbReference>
<reference evidence="3 4" key="1">
    <citation type="submission" date="2021-11" db="EMBL/GenBank/DDBJ databases">
        <title>Lacrimispora sp. nov. NSJ-141 isolated from human feces.</title>
        <authorList>
            <person name="Abdugheni R."/>
        </authorList>
    </citation>
    <scope>NUCLEOTIDE SEQUENCE [LARGE SCALE GENOMIC DNA]</scope>
    <source>
        <strain evidence="3 4">NSJ-141</strain>
    </source>
</reference>
<evidence type="ECO:0000313" key="3">
    <source>
        <dbReference type="EMBL" id="MCD2491335.1"/>
    </source>
</evidence>
<dbReference type="InterPro" id="IPR007421">
    <property type="entry name" value="Schlafen_AlbA_2_dom"/>
</dbReference>
<protein>
    <submittedName>
        <fullName evidence="3">DNA binding domain-containing protein</fullName>
    </submittedName>
</protein>
<evidence type="ECO:0000259" key="2">
    <source>
        <dbReference type="Pfam" id="PF04326"/>
    </source>
</evidence>
<dbReference type="RefSeq" id="WP_231061273.1">
    <property type="nucleotide sequence ID" value="NZ_JAJNOR010000001.1"/>
</dbReference>
<name>A0AAP2W7R5_9FIRM</name>
<gene>
    <name evidence="3" type="ORF">LQE92_01675</name>
</gene>
<feature type="compositionally biased region" description="Basic and acidic residues" evidence="1">
    <location>
        <begin position="406"/>
        <end position="416"/>
    </location>
</feature>
<organism evidence="3 4">
    <name type="scientific">Lientehia hominis</name>
    <dbReference type="NCBI Taxonomy" id="2897778"/>
    <lineage>
        <taxon>Bacteria</taxon>
        <taxon>Bacillati</taxon>
        <taxon>Bacillota</taxon>
        <taxon>Clostridia</taxon>
        <taxon>Lachnospirales</taxon>
        <taxon>Lachnospiraceae</taxon>
        <taxon>Lientehia</taxon>
    </lineage>
</organism>
<dbReference type="Gene3D" id="3.30.565.60">
    <property type="match status" value="1"/>
</dbReference>
<accession>A0AAP2W7R5</accession>
<sequence>MTEDIIDLTRLETYRENNRIEAKKALGGLPRSLWETYSAFANTLGGIILLGVEEREDHSFLVHNLPDTQGMMDEFWRIVTDKRFVNKNVLSREQIRSVRLNGKAIVVISVPRAGRREKPVSIGMDVYTGTYRRDGEGDYHCTKEEVDAMLRDAKLESQDNVILEYGGREMLDGGTVDRYRKAFGRERPGHIWQSLSDEDFLEKLSALRQGRDGKRHLTAAGLLMFGKEKEIRREFPCYMLDYQELKRDGIWEDRIVSDSGDWSGNLFDFYCLVYKRIQREIKVPDVLGRRQETPLHKALKEVLANCLVHADYKEKQGVLIQKRGRRIVFENPGSFGTDKEQAVGEGSRDPRNPALIKIFHLINIGNGAGRGLSRVYELWKELGFALPEIREEFRPPRTQVSLEIAREDEAEANEKPENDEDICSSGKRRRLPKEIIYEAQKQQVIDFVTRSIRVRAAAVAELLNIGVSGAKELLSRMVEEGILERAGEKDNRFYQLKR</sequence>
<dbReference type="Pfam" id="PF13749">
    <property type="entry name" value="HATPase_c_4"/>
    <property type="match status" value="1"/>
</dbReference>
<dbReference type="Proteomes" id="UP001299265">
    <property type="component" value="Unassembled WGS sequence"/>
</dbReference>
<feature type="domain" description="Schlafen AlbA-2" evidence="2">
    <location>
        <begin position="16"/>
        <end position="140"/>
    </location>
</feature>
<dbReference type="AlphaFoldDB" id="A0AAP2W7R5"/>
<dbReference type="PANTHER" id="PTHR30595:SF6">
    <property type="entry name" value="SCHLAFEN ALBA-2 DOMAIN-CONTAINING PROTEIN"/>
    <property type="match status" value="1"/>
</dbReference>
<feature type="region of interest" description="Disordered" evidence="1">
    <location>
        <begin position="406"/>
        <end position="425"/>
    </location>
</feature>
<evidence type="ECO:0000313" key="4">
    <source>
        <dbReference type="Proteomes" id="UP001299265"/>
    </source>
</evidence>
<dbReference type="InterPro" id="IPR038475">
    <property type="entry name" value="RecG_C_sf"/>
</dbReference>
<comment type="caution">
    <text evidence="3">The sequence shown here is derived from an EMBL/GenBank/DDBJ whole genome shotgun (WGS) entry which is preliminary data.</text>
</comment>
<dbReference type="Gene3D" id="3.30.950.30">
    <property type="entry name" value="Schlafen, AAA domain"/>
    <property type="match status" value="1"/>
</dbReference>